<reference evidence="9 10" key="1">
    <citation type="submission" date="2015-01" db="EMBL/GenBank/DDBJ databases">
        <title>Evolution of Trichinella species and genotypes.</title>
        <authorList>
            <person name="Korhonen P.K."/>
            <person name="Edoardo P."/>
            <person name="Giuseppe L.R."/>
            <person name="Gasser R.B."/>
        </authorList>
    </citation>
    <scope>NUCLEOTIDE SEQUENCE [LARGE SCALE GENOMIC DNA]</scope>
    <source>
        <strain evidence="9">ISS120</strain>
    </source>
</reference>
<dbReference type="InterPro" id="IPR036259">
    <property type="entry name" value="MFS_trans_sf"/>
</dbReference>
<gene>
    <name evidence="9" type="primary">unc-93</name>
    <name evidence="9" type="ORF">T03_3558</name>
</gene>
<dbReference type="Proteomes" id="UP000054653">
    <property type="component" value="Unassembled WGS sequence"/>
</dbReference>
<keyword evidence="3 8" id="KW-0812">Transmembrane</keyword>
<evidence type="ECO:0000313" key="10">
    <source>
        <dbReference type="Proteomes" id="UP000054653"/>
    </source>
</evidence>
<evidence type="ECO:0000256" key="7">
    <source>
        <dbReference type="SAM" id="MobiDB-lite"/>
    </source>
</evidence>
<proteinExistence type="inferred from homology"/>
<keyword evidence="6" id="KW-0325">Glycoprotein</keyword>
<evidence type="ECO:0000256" key="8">
    <source>
        <dbReference type="SAM" id="Phobius"/>
    </source>
</evidence>
<comment type="similarity">
    <text evidence="2">Belongs to the unc-93 family.</text>
</comment>
<evidence type="ECO:0000256" key="2">
    <source>
        <dbReference type="ARBA" id="ARBA00009172"/>
    </source>
</evidence>
<protein>
    <submittedName>
        <fullName evidence="9">Putative potassium channel regulatory protein unc-93</fullName>
    </submittedName>
</protein>
<evidence type="ECO:0000256" key="1">
    <source>
        <dbReference type="ARBA" id="ARBA00004141"/>
    </source>
</evidence>
<evidence type="ECO:0000256" key="3">
    <source>
        <dbReference type="ARBA" id="ARBA00022692"/>
    </source>
</evidence>
<dbReference type="GO" id="GO:0034220">
    <property type="term" value="P:monoatomic ion transmembrane transport"/>
    <property type="evidence" value="ECO:0007669"/>
    <property type="project" value="UniProtKB-KW"/>
</dbReference>
<dbReference type="GO" id="GO:0043266">
    <property type="term" value="P:regulation of potassium ion transport"/>
    <property type="evidence" value="ECO:0007669"/>
    <property type="project" value="TreeGrafter"/>
</dbReference>
<evidence type="ECO:0000256" key="4">
    <source>
        <dbReference type="ARBA" id="ARBA00022989"/>
    </source>
</evidence>
<keyword evidence="9" id="KW-0406">Ion transport</keyword>
<dbReference type="OMA" id="NTACIIA"/>
<keyword evidence="10" id="KW-1185">Reference proteome</keyword>
<feature type="transmembrane region" description="Helical" evidence="8">
    <location>
        <begin position="164"/>
        <end position="185"/>
    </location>
</feature>
<dbReference type="GO" id="GO:0055120">
    <property type="term" value="C:striated muscle dense body"/>
    <property type="evidence" value="ECO:0007669"/>
    <property type="project" value="TreeGrafter"/>
</dbReference>
<dbReference type="SUPFAM" id="SSF103473">
    <property type="entry name" value="MFS general substrate transporter"/>
    <property type="match status" value="1"/>
</dbReference>
<feature type="non-terminal residue" evidence="9">
    <location>
        <position position="1"/>
    </location>
</feature>
<feature type="transmembrane region" description="Helical" evidence="8">
    <location>
        <begin position="576"/>
        <end position="593"/>
    </location>
</feature>
<feature type="region of interest" description="Disordered" evidence="7">
    <location>
        <begin position="625"/>
        <end position="648"/>
    </location>
</feature>
<feature type="transmembrane region" description="Helical" evidence="8">
    <location>
        <begin position="487"/>
        <end position="507"/>
    </location>
</feature>
<dbReference type="OrthoDB" id="47330at2759"/>
<keyword evidence="9" id="KW-0813">Transport</keyword>
<feature type="transmembrane region" description="Helical" evidence="8">
    <location>
        <begin position="291"/>
        <end position="311"/>
    </location>
</feature>
<organism evidence="9 10">
    <name type="scientific">Trichinella britovi</name>
    <name type="common">Parasitic roundworm</name>
    <dbReference type="NCBI Taxonomy" id="45882"/>
    <lineage>
        <taxon>Eukaryota</taxon>
        <taxon>Metazoa</taxon>
        <taxon>Ecdysozoa</taxon>
        <taxon>Nematoda</taxon>
        <taxon>Enoplea</taxon>
        <taxon>Dorylaimia</taxon>
        <taxon>Trichinellida</taxon>
        <taxon>Trichinellidae</taxon>
        <taxon>Trichinella</taxon>
    </lineage>
</organism>
<evidence type="ECO:0000256" key="6">
    <source>
        <dbReference type="ARBA" id="ARBA00023180"/>
    </source>
</evidence>
<accession>A0A0V1CSU8</accession>
<keyword evidence="4 8" id="KW-1133">Transmembrane helix</keyword>
<dbReference type="PANTHER" id="PTHR19444:SF13">
    <property type="entry name" value="PROTEIN UNC-93 HOMOLOG A"/>
    <property type="match status" value="1"/>
</dbReference>
<evidence type="ECO:0000313" key="9">
    <source>
        <dbReference type="EMBL" id="KRY52362.1"/>
    </source>
</evidence>
<dbReference type="PANTHER" id="PTHR19444">
    <property type="entry name" value="UNC-93 RELATED"/>
    <property type="match status" value="1"/>
</dbReference>
<sequence length="648" mass="72288">LTMLELNAGNLENDISQLSKSQTEQGTVAQLDSISQSSNGFMTASDYGSRVNSSVTTEPPCPVHGPFGQLVPKDFADVAEPSASARVLASRNCMQSSGSVKRRSSKFRSSARRPLRSLDHNAWIRATIDDAADDYWKSQQLRKRLRASIPEEELEKRETEKWTVMRNLITISVAFLFEVSAFQGLQNLQTSINAEQNLGAVSLSCIYLGSVVSCLFTPGYLLNRIGCKMTMIVSMSMFTLYMLINFRTTWYSMLPGSLAMGFASAPLWAAKSTYLTETGIHYAELNFESPNIVMVRFFGIFFMVVHLGQVFGNLISSWILEAALADQPDRPQLLDAVDNTCGQFFIDAFHLSPTAAKNLRRPPISIIRSLCGVYFCCTVVSVMVLSLFLNQLRKDLSNSKKKPRFNFEVWKTTIKHLKQPRTLLLIPLTIFNGMEQAFIAADFSKGYVGCCLGISHIGSILTCFGVCNAICSVLFGPLIQLFGRMPLFMFGAVVDMLMIFTLLIWPPNPADTAIFYVVAATWGMADGVWNTQIHDLWVLLFKQNLEVAVANYRLWESVGFLIALIYHSLFPMTIKLYILLSFLLIGIVGYIFVESWDHIANRLKHGKHKMACVKSKLSEMCKDAPNSTSSDISRCQSATPSSLATRRL</sequence>
<dbReference type="GO" id="GO:0005886">
    <property type="term" value="C:plasma membrane"/>
    <property type="evidence" value="ECO:0007669"/>
    <property type="project" value="TreeGrafter"/>
</dbReference>
<feature type="transmembrane region" description="Helical" evidence="8">
    <location>
        <begin position="366"/>
        <end position="389"/>
    </location>
</feature>
<dbReference type="InterPro" id="IPR010291">
    <property type="entry name" value="Ion_channel_UNC-93"/>
</dbReference>
<dbReference type="STRING" id="45882.A0A0V1CSU8"/>
<feature type="transmembrane region" description="Helical" evidence="8">
    <location>
        <begin position="250"/>
        <end position="270"/>
    </location>
</feature>
<dbReference type="InterPro" id="IPR051951">
    <property type="entry name" value="UNC-93_regulatory"/>
</dbReference>
<dbReference type="Gene3D" id="1.20.1250.20">
    <property type="entry name" value="MFS general substrate transporter like domains"/>
    <property type="match status" value="2"/>
</dbReference>
<dbReference type="EMBL" id="JYDI01000106">
    <property type="protein sequence ID" value="KRY52362.1"/>
    <property type="molecule type" value="Genomic_DNA"/>
</dbReference>
<feature type="transmembrane region" description="Helical" evidence="8">
    <location>
        <begin position="197"/>
        <end position="218"/>
    </location>
</feature>
<comment type="subcellular location">
    <subcellularLocation>
        <location evidence="1">Membrane</location>
        <topology evidence="1">Multi-pass membrane protein</topology>
    </subcellularLocation>
</comment>
<dbReference type="GO" id="GO:0006937">
    <property type="term" value="P:regulation of muscle contraction"/>
    <property type="evidence" value="ECO:0007669"/>
    <property type="project" value="TreeGrafter"/>
</dbReference>
<dbReference type="FunFam" id="1.20.1250.20:FF:000290">
    <property type="entry name" value="Unc-93 homolog A"/>
    <property type="match status" value="1"/>
</dbReference>
<keyword evidence="9" id="KW-0407">Ion channel</keyword>
<keyword evidence="5 8" id="KW-0472">Membrane</keyword>
<dbReference type="GO" id="GO:0015459">
    <property type="term" value="F:potassium channel regulator activity"/>
    <property type="evidence" value="ECO:0007669"/>
    <property type="project" value="TreeGrafter"/>
</dbReference>
<feature type="transmembrane region" description="Helical" evidence="8">
    <location>
        <begin position="453"/>
        <end position="475"/>
    </location>
</feature>
<dbReference type="AlphaFoldDB" id="A0A0V1CSU8"/>
<evidence type="ECO:0000256" key="5">
    <source>
        <dbReference type="ARBA" id="ARBA00023136"/>
    </source>
</evidence>
<comment type="caution">
    <text evidence="9">The sequence shown here is derived from an EMBL/GenBank/DDBJ whole genome shotgun (WGS) entry which is preliminary data.</text>
</comment>
<name>A0A0V1CSU8_TRIBR</name>
<dbReference type="Pfam" id="PF05978">
    <property type="entry name" value="UNC-93"/>
    <property type="match status" value="1"/>
</dbReference>